<dbReference type="PATRIC" id="fig|693216.3.peg.2336"/>
<reference evidence="1 2" key="1">
    <citation type="journal article" date="2010" name="J. Bacteriol.">
        <title>Complete Genome Sequence of Cronobacter turicensis LMG 23827, a foodborne pathogen causing deaths in neonates.</title>
        <authorList>
            <person name="Stephan R."/>
            <person name="Lehner A."/>
            <person name="Tischler P."/>
            <person name="Rattei T."/>
        </authorList>
    </citation>
    <scope>NUCLEOTIDE SEQUENCE [LARGE SCALE GENOMIC DNA]</scope>
    <source>
        <strain evidence="2">DSM 18703 / CCUG 55852 / LMG 23827 / z3032</strain>
    </source>
</reference>
<reference evidence="2" key="2">
    <citation type="journal article" date="2011" name="J. Bacteriol.">
        <title>Complete genome sequence of Cronobacter turicensis LMG 23827, a food-borne pathogen causing deaths in neonates.</title>
        <authorList>
            <person name="Stephan R."/>
            <person name="Lehner A."/>
            <person name="Tischler P."/>
            <person name="Rattei T."/>
        </authorList>
    </citation>
    <scope>NUCLEOTIDE SEQUENCE [LARGE SCALE GENOMIC DNA]</scope>
    <source>
        <strain evidence="2">DSM 18703 / CCUG 55852 / LMG 23827 / z3032</strain>
    </source>
</reference>
<gene>
    <name evidence="1" type="ordered locus">Ctu_24670</name>
</gene>
<dbReference type="KEGG" id="ctu:CTU_24670"/>
<name>C9XUD1_CROTZ</name>
<dbReference type="HOGENOM" id="CLU_2411575_0_0_6"/>
<dbReference type="Proteomes" id="UP000002069">
    <property type="component" value="Chromosome"/>
</dbReference>
<keyword evidence="2" id="KW-1185">Reference proteome</keyword>
<evidence type="ECO:0000313" key="2">
    <source>
        <dbReference type="Proteomes" id="UP000002069"/>
    </source>
</evidence>
<dbReference type="AlphaFoldDB" id="C9XUD1"/>
<protein>
    <submittedName>
        <fullName evidence="1">Uncharacterized protein</fullName>
    </submittedName>
</protein>
<proteinExistence type="predicted"/>
<evidence type="ECO:0000313" key="1">
    <source>
        <dbReference type="EMBL" id="CBA31540.1"/>
    </source>
</evidence>
<sequence>MCYFCGQMILLSPFSPMNPLILRNDVYIKAILTPSGALRGVSIIRQPGNETWMTIIAQPCEHLEEQIARFLSLNADEHATLRQFLEPFCKPE</sequence>
<dbReference type="EMBL" id="FN543093">
    <property type="protein sequence ID" value="CBA31540.1"/>
    <property type="molecule type" value="Genomic_DNA"/>
</dbReference>
<organism evidence="1 2">
    <name type="scientific">Cronobacter turicensis (strain DSM 18703 / CCUG 55852 / LMG 23827 / z3032)</name>
    <dbReference type="NCBI Taxonomy" id="693216"/>
    <lineage>
        <taxon>Bacteria</taxon>
        <taxon>Pseudomonadati</taxon>
        <taxon>Pseudomonadota</taxon>
        <taxon>Gammaproteobacteria</taxon>
        <taxon>Enterobacterales</taxon>
        <taxon>Enterobacteriaceae</taxon>
        <taxon>Cronobacter</taxon>
    </lineage>
</organism>
<accession>C9XUD1</accession>